<dbReference type="EMBL" id="BDQB01000166">
    <property type="protein sequence ID" value="GBH22275.1"/>
    <property type="molecule type" value="Genomic_RNA"/>
</dbReference>
<reference evidence="1" key="1">
    <citation type="submission" date="2017-04" db="EMBL/GenBank/DDBJ databases">
        <title>Unveiling RNA virosphere associated with marine microorganisms.</title>
        <authorList>
            <person name="Urayama S."/>
            <person name="Takaki Y."/>
            <person name="Nishi S."/>
            <person name="Yoshida Y."/>
            <person name="Deguchi S."/>
            <person name="Takai K."/>
            <person name="Nunoura T."/>
        </authorList>
    </citation>
    <scope>NUCLEOTIDE SEQUENCE</scope>
</reference>
<protein>
    <submittedName>
        <fullName evidence="1">Uncharacterized protein</fullName>
    </submittedName>
</protein>
<evidence type="ECO:0000313" key="1">
    <source>
        <dbReference type="EMBL" id="GBH22275.1"/>
    </source>
</evidence>
<name>A0A2V0RIZ6_9ZZZZ</name>
<organism evidence="1">
    <name type="scientific">viral metagenome</name>
    <dbReference type="NCBI Taxonomy" id="1070528"/>
    <lineage>
        <taxon>unclassified sequences</taxon>
        <taxon>metagenomes</taxon>
        <taxon>organismal metagenomes</taxon>
    </lineage>
</organism>
<accession>A0A2V0RIZ6</accession>
<comment type="caution">
    <text evidence="1">The sequence shown here is derived from an EMBL/GenBank/DDBJ whole genome shotgun (WGS) entry which is preliminary data.</text>
</comment>
<sequence length="474" mass="53651">MKFNINEEQDDDTAFEEVLNDVIEAAEDVIDNDPEETARDRLADKGLDYIYKGVKNIKDCINNPLESRLEDVGISALRYVVSSYHARDSGLEQSLRDKSDERILASQHQDSLMNKLSTEQTELISSRAQLHGLEGALRDISNGPDDDITKMPKLRSLMSEIETYKSMIQASEEQVAKYMVSLPRAQADYDAVLRDVDELLEMKSRVLYGPEVMLLCAPNYVIDTDNDLPYITAKISDEIENGIVPELKEQLNKIKLSKNDNGAMELALFSATSSLTQPLKTHGEEGNLLNGPLISSYNFFKNSEVGKVIHNINVNSLFMQEFRGEKFKFDPARQNEIIMNDPIKSLDTTLMNEMYFLNLTCMSGYDPITWARCFGVPISGVGKQILKGWRNGGKIPLNADKLRKIFLEGDVSKEHNLLLDVNKLDYAESFKDKMSEKILALKNTDLLTEQVKNKLEFEKTFDKLKKSSGEVQFV</sequence>
<dbReference type="AlphaFoldDB" id="A0A2V0RIZ6"/>
<proteinExistence type="predicted"/>